<dbReference type="GO" id="GO:0005829">
    <property type="term" value="C:cytosol"/>
    <property type="evidence" value="ECO:0007669"/>
    <property type="project" value="TreeGrafter"/>
</dbReference>
<evidence type="ECO:0000256" key="4">
    <source>
        <dbReference type="ARBA" id="ARBA00023284"/>
    </source>
</evidence>
<dbReference type="PROSITE" id="PS51352">
    <property type="entry name" value="THIOREDOXIN_2"/>
    <property type="match status" value="1"/>
</dbReference>
<proteinExistence type="predicted"/>
<evidence type="ECO:0000256" key="2">
    <source>
        <dbReference type="ARBA" id="ARBA00022982"/>
    </source>
</evidence>
<protein>
    <submittedName>
        <fullName evidence="6">Thioredoxin</fullName>
        <ecNumber evidence="6">1.8.4.2</ecNumber>
    </submittedName>
</protein>
<comment type="caution">
    <text evidence="6">The sequence shown here is derived from an EMBL/GenBank/DDBJ whole genome shotgun (WGS) entry which is preliminary data.</text>
</comment>
<reference evidence="6" key="1">
    <citation type="submission" date="2013-08" db="EMBL/GenBank/DDBJ databases">
        <authorList>
            <person name="Mendez C."/>
            <person name="Richter M."/>
            <person name="Ferrer M."/>
            <person name="Sanchez J."/>
        </authorList>
    </citation>
    <scope>NUCLEOTIDE SEQUENCE</scope>
</reference>
<organism evidence="6">
    <name type="scientific">mine drainage metagenome</name>
    <dbReference type="NCBI Taxonomy" id="410659"/>
    <lineage>
        <taxon>unclassified sequences</taxon>
        <taxon>metagenomes</taxon>
        <taxon>ecological metagenomes</taxon>
    </lineage>
</organism>
<dbReference type="Gene3D" id="3.40.30.10">
    <property type="entry name" value="Glutaredoxin"/>
    <property type="match status" value="1"/>
</dbReference>
<keyword evidence="2" id="KW-0249">Electron transport</keyword>
<dbReference type="InterPro" id="IPR005746">
    <property type="entry name" value="Thioredoxin"/>
</dbReference>
<dbReference type="EC" id="1.8.4.2" evidence="6"/>
<dbReference type="GO" id="GO:0045454">
    <property type="term" value="P:cell redox homeostasis"/>
    <property type="evidence" value="ECO:0007669"/>
    <property type="project" value="TreeGrafter"/>
</dbReference>
<sequence length="113" mass="12331">MDGTGELLAVTDESFAREVLCSPLPVVVDFSSGWCAPCRITEPVLRSLASRLAGQVKFVSADVDATREAVRSFGVFSVPTYLFLRGGVEQGREVGPRGPVEFRTILRKYFAFA</sequence>
<dbReference type="Pfam" id="PF00085">
    <property type="entry name" value="Thioredoxin"/>
    <property type="match status" value="1"/>
</dbReference>
<dbReference type="PANTHER" id="PTHR45663">
    <property type="entry name" value="GEO12009P1"/>
    <property type="match status" value="1"/>
</dbReference>
<feature type="domain" description="Thioredoxin" evidence="5">
    <location>
        <begin position="1"/>
        <end position="111"/>
    </location>
</feature>
<gene>
    <name evidence="6" type="ORF">B1B_15060</name>
</gene>
<dbReference type="AlphaFoldDB" id="T0Z7N4"/>
<evidence type="ECO:0000313" key="6">
    <source>
        <dbReference type="EMBL" id="EQD40127.1"/>
    </source>
</evidence>
<keyword evidence="6" id="KW-0560">Oxidoreductase</keyword>
<dbReference type="PANTHER" id="PTHR45663:SF11">
    <property type="entry name" value="GEO12009P1"/>
    <property type="match status" value="1"/>
</dbReference>
<dbReference type="EMBL" id="AUZY01010014">
    <property type="protein sequence ID" value="EQD40127.1"/>
    <property type="molecule type" value="Genomic_DNA"/>
</dbReference>
<dbReference type="InterPro" id="IPR036249">
    <property type="entry name" value="Thioredoxin-like_sf"/>
</dbReference>
<evidence type="ECO:0000259" key="5">
    <source>
        <dbReference type="PROSITE" id="PS51352"/>
    </source>
</evidence>
<dbReference type="PIRSF" id="PIRSF000077">
    <property type="entry name" value="Thioredoxin"/>
    <property type="match status" value="1"/>
</dbReference>
<dbReference type="CDD" id="cd02947">
    <property type="entry name" value="TRX_family"/>
    <property type="match status" value="1"/>
</dbReference>
<dbReference type="GO" id="GO:0019153">
    <property type="term" value="F:protein-disulfide reductase (glutathione) activity"/>
    <property type="evidence" value="ECO:0007669"/>
    <property type="project" value="UniProtKB-EC"/>
</dbReference>
<evidence type="ECO:0000256" key="3">
    <source>
        <dbReference type="ARBA" id="ARBA00023157"/>
    </source>
</evidence>
<dbReference type="SUPFAM" id="SSF52833">
    <property type="entry name" value="Thioredoxin-like"/>
    <property type="match status" value="1"/>
</dbReference>
<reference evidence="6" key="2">
    <citation type="journal article" date="2014" name="ISME J.">
        <title>Microbial stratification in low pH oxic and suboxic macroscopic growths along an acid mine drainage.</title>
        <authorList>
            <person name="Mendez-Garcia C."/>
            <person name="Mesa V."/>
            <person name="Sprenger R.R."/>
            <person name="Richter M."/>
            <person name="Diez M.S."/>
            <person name="Solano J."/>
            <person name="Bargiela R."/>
            <person name="Golyshina O.V."/>
            <person name="Manteca A."/>
            <person name="Ramos J.L."/>
            <person name="Gallego J.R."/>
            <person name="Llorente I."/>
            <person name="Martins Dos Santos V.A."/>
            <person name="Jensen O.N."/>
            <person name="Pelaez A.I."/>
            <person name="Sanchez J."/>
            <person name="Ferrer M."/>
        </authorList>
    </citation>
    <scope>NUCLEOTIDE SEQUENCE</scope>
</reference>
<keyword evidence="4" id="KW-0676">Redox-active center</keyword>
<name>T0Z7N4_9ZZZZ</name>
<keyword evidence="1" id="KW-0813">Transport</keyword>
<dbReference type="InterPro" id="IPR013766">
    <property type="entry name" value="Thioredoxin_domain"/>
</dbReference>
<dbReference type="PROSITE" id="PS00194">
    <property type="entry name" value="THIOREDOXIN_1"/>
    <property type="match status" value="1"/>
</dbReference>
<keyword evidence="3" id="KW-1015">Disulfide bond</keyword>
<evidence type="ECO:0000256" key="1">
    <source>
        <dbReference type="ARBA" id="ARBA00022448"/>
    </source>
</evidence>
<accession>T0Z7N4</accession>
<dbReference type="InterPro" id="IPR017937">
    <property type="entry name" value="Thioredoxin_CS"/>
</dbReference>